<evidence type="ECO:0000256" key="3">
    <source>
        <dbReference type="ARBA" id="ARBA00022448"/>
    </source>
</evidence>
<dbReference type="SUPFAM" id="SSF81324">
    <property type="entry name" value="Voltage-gated potassium channels"/>
    <property type="match status" value="1"/>
</dbReference>
<dbReference type="InterPro" id="IPR019594">
    <property type="entry name" value="Glu/Gly-bd"/>
</dbReference>
<evidence type="ECO:0000313" key="21">
    <source>
        <dbReference type="Proteomes" id="UP000030764"/>
    </source>
</evidence>
<dbReference type="GO" id="GO:0015276">
    <property type="term" value="F:ligand-gated monoatomic ion channel activity"/>
    <property type="evidence" value="ECO:0007669"/>
    <property type="project" value="InterPro"/>
</dbReference>
<dbReference type="PRINTS" id="PR00177">
    <property type="entry name" value="NMDARECEPTOR"/>
</dbReference>
<evidence type="ECO:0000256" key="4">
    <source>
        <dbReference type="ARBA" id="ARBA00022475"/>
    </source>
</evidence>
<keyword evidence="3" id="KW-0813">Transport</keyword>
<accession>A0A085MMU7</accession>
<feature type="binding site" evidence="14">
    <location>
        <position position="776"/>
    </location>
    <ligand>
        <name>L-glutamate</name>
        <dbReference type="ChEBI" id="CHEBI:29985"/>
    </ligand>
</feature>
<keyword evidence="16" id="KW-1015">Disulfide bond</keyword>
<evidence type="ECO:0000256" key="12">
    <source>
        <dbReference type="ARBA" id="ARBA00023286"/>
    </source>
</evidence>
<dbReference type="GO" id="GO:0038023">
    <property type="term" value="F:signaling receptor activity"/>
    <property type="evidence" value="ECO:0007669"/>
    <property type="project" value="InterPro"/>
</dbReference>
<evidence type="ECO:0000256" key="2">
    <source>
        <dbReference type="ARBA" id="ARBA00008685"/>
    </source>
</evidence>
<dbReference type="InterPro" id="IPR001320">
    <property type="entry name" value="Iontro_rcpt_C"/>
</dbReference>
<dbReference type="SMART" id="SM00079">
    <property type="entry name" value="PBPe"/>
    <property type="match status" value="2"/>
</dbReference>
<dbReference type="InterPro" id="IPR001508">
    <property type="entry name" value="Iono_Glu_rcpt_met"/>
</dbReference>
<dbReference type="FunFam" id="3.40.190.10:FF:000078">
    <property type="entry name" value="glutamate receptor ionotropic, NMDA 3B"/>
    <property type="match status" value="1"/>
</dbReference>
<dbReference type="Pfam" id="PF00060">
    <property type="entry name" value="Lig_chan"/>
    <property type="match status" value="2"/>
</dbReference>
<feature type="site" description="Crucial to convey clamshell closure to channel opening" evidence="15">
    <location>
        <position position="928"/>
    </location>
</feature>
<feature type="binding site" evidence="14">
    <location>
        <position position="783"/>
    </location>
    <ligand>
        <name>L-glutamate</name>
        <dbReference type="ChEBI" id="CHEBI:29985"/>
    </ligand>
</feature>
<evidence type="ECO:0000256" key="10">
    <source>
        <dbReference type="ARBA" id="ARBA00023170"/>
    </source>
</evidence>
<keyword evidence="13" id="KW-0407">Ion channel</keyword>
<evidence type="ECO:0000313" key="20">
    <source>
        <dbReference type="EMBL" id="KFD58543.1"/>
    </source>
</evidence>
<evidence type="ECO:0000256" key="14">
    <source>
        <dbReference type="PIRSR" id="PIRSR601508-1"/>
    </source>
</evidence>
<keyword evidence="6 17" id="KW-1133">Transmembrane helix</keyword>
<dbReference type="SUPFAM" id="SSF53850">
    <property type="entry name" value="Periplasmic binding protein-like II"/>
    <property type="match status" value="3"/>
</dbReference>
<feature type="domain" description="Ionotropic glutamate receptor L-glutamate and glycine-binding" evidence="19">
    <location>
        <begin position="1327"/>
        <end position="1393"/>
    </location>
</feature>
<sequence>VANWTTTSGLRKFYKVGLTKDVANLRHYRVVTYMRAPFVYRRDFENGSWIYYGYCIDILDALSRSLNFTYEIYEVEDGEYGRKNSIGRMNGLAAELFSGDANIALASFVPTAEREALVDFSCPFHEVTGLAVLLKDHARESAIALLTIATWHVWLAVIAAFLITGLLISAFDYLSPFSDRNNHESYGHSKNPLHTFTIAESFWFCLTSCSLQGKYTQNDSCCSANDQNILTLLGTEHFPMNLSGRVVATAWWLFCFLFLAFYSASIAALLSFRNVAKPITQLEQLFQQNGIKYSVVEDSSAGYYFSRLAELEDLMDLQWRTSMIKSSLDLENKVMLGYWDYPFQISYRQLWKLMRDVGMPKTINEAVSRVLASPSPTHGFAFIATEPTVEFLQMSDCNLRMVKSNLFARHYAIGVQQGSELGPLMSKQILLLKADGIMGHLKKKWWNETAKASCEYLEPKSEEVDIIRECMNLTFLFGDADGRFLSIQPPWITMANFLSSLTEEMGQSDIVILYDETHSFVKDSAISLISPKKHIVFLELGSDGAEKWIWHQCVESVNTSMKNVLICASTPATQQFLQQIQNCTRKSLVKAYAFTKDTRPFDLPGVLTDILWIRPSPRRSFKKLDAFLEWSDKMKISKTVVDIGLEPEIAFHWDLVSTALFLHSVPVRNHSMRQMAISCMNGTAKSGATFIREYPSQQFVLQEAPFVEKYTSLSDSTPRYQGYCIDLLQLIATALNFTYEIYTLPESSFGYVNAIGRVDGLVSELHDGNAHIALAPIETSFDRELFVDFTYPLYEARGLAVLLKLQQQVEPPKTLLTIVHWHVWLCLLTAFCVTSVLMHISECCSPFSYKNNAKHYSTKSPEPKSTSLLDCFWFCLKMFTTQGGGRLPRNMSGRIIVTAWWLFSFSILASYTANLAARLKYVDPQSELETLDQLLRQTKILYAAVSGTAEARYFERLYEIETEFYRRWNKTVENPSLTPSERVDKSFWDYPFQLKYASVWRFMNEVGMPRSYKEGVERVLQSDRRNRSFALIGNSALLEYAVSNFCNLRIIHSNVYPLPRSIALQQQSSLVIPVTSQILQLMQAQELKRLEKKWWAKKPSLENCEPIDDDVESVSIEEIYGVFILITIGTLLSFATILFQTVQYWRKKRHHDITPFDMYLTYARALWVRPHYVNSMKEIDSIIKWCKQEDLDTDLFRMGRELEISFYYRIFSVVAAKHSSPNTNVRLSALVTHCLSDAQENSTQLAITDLCENKPEFGPYVKLNNDVFFEDIHLNIYHIFAAPPDKEIYLVAKWNQANGIDVFNKRELFPFEESNSHYRVAVIQGAPFIQIDQDKSGSRRYTGYCMDLIKTISEQLSFTYEVYDVPLVQYKRLYFSKAVKGSKIYGIVPELHEGVSAGENPRNLSGRIVVAAYWICLFLLTGTYSAVLANRLTARSFLQELDDVEQLFDQNRIQYSVVEGSSTMKYFQRLAEVEKALVE</sequence>
<keyword evidence="5 17" id="KW-0812">Transmembrane</keyword>
<evidence type="ECO:0000256" key="9">
    <source>
        <dbReference type="ARBA" id="ARBA00023136"/>
    </source>
</evidence>
<evidence type="ECO:0000256" key="16">
    <source>
        <dbReference type="PIRSR" id="PIRSR601508-3"/>
    </source>
</evidence>
<dbReference type="InterPro" id="IPR015683">
    <property type="entry name" value="Ionotropic_Glu_rcpt"/>
</dbReference>
<gene>
    <name evidence="20" type="ORF">M513_00769</name>
</gene>
<evidence type="ECO:0000256" key="11">
    <source>
        <dbReference type="ARBA" id="ARBA00023180"/>
    </source>
</evidence>
<feature type="transmembrane region" description="Helical" evidence="17">
    <location>
        <begin position="1408"/>
        <end position="1429"/>
    </location>
</feature>
<comment type="similarity">
    <text evidence="2">Belongs to the glutamate-gated ion channel (TC 1.A.10.1) family.</text>
</comment>
<dbReference type="PANTHER" id="PTHR18966">
    <property type="entry name" value="IONOTROPIC GLUTAMATE RECEPTOR"/>
    <property type="match status" value="1"/>
</dbReference>
<evidence type="ECO:0000256" key="7">
    <source>
        <dbReference type="ARBA" id="ARBA00023054"/>
    </source>
</evidence>
<dbReference type="Gene3D" id="1.10.287.70">
    <property type="match status" value="2"/>
</dbReference>
<evidence type="ECO:0000259" key="19">
    <source>
        <dbReference type="SMART" id="SM00918"/>
    </source>
</evidence>
<evidence type="ECO:0000256" key="8">
    <source>
        <dbReference type="ARBA" id="ARBA00023065"/>
    </source>
</evidence>
<protein>
    <recommendedName>
        <fullName evidence="22">Ligand-gated ion channel</fullName>
    </recommendedName>
</protein>
<evidence type="ECO:0000256" key="6">
    <source>
        <dbReference type="ARBA" id="ARBA00022989"/>
    </source>
</evidence>
<reference evidence="20 21" key="1">
    <citation type="journal article" date="2014" name="Nat. Genet.">
        <title>Genome and transcriptome of the porcine whipworm Trichuris suis.</title>
        <authorList>
            <person name="Jex A.R."/>
            <person name="Nejsum P."/>
            <person name="Schwarz E.M."/>
            <person name="Hu L."/>
            <person name="Young N.D."/>
            <person name="Hall R.S."/>
            <person name="Korhonen P.K."/>
            <person name="Liao S."/>
            <person name="Thamsborg S."/>
            <person name="Xia J."/>
            <person name="Xu P."/>
            <person name="Wang S."/>
            <person name="Scheerlinck J.P."/>
            <person name="Hofmann A."/>
            <person name="Sternberg P.W."/>
            <person name="Wang J."/>
            <person name="Gasser R.B."/>
        </authorList>
    </citation>
    <scope>NUCLEOTIDE SEQUENCE [LARGE SCALE GENOMIC DNA]</scope>
    <source>
        <strain evidence="20">DCEP-RM93M</strain>
    </source>
</reference>
<keyword evidence="12" id="KW-1071">Ligand-gated ion channel</keyword>
<feature type="non-terminal residue" evidence="20">
    <location>
        <position position="1"/>
    </location>
</feature>
<dbReference type="GO" id="GO:0005886">
    <property type="term" value="C:plasma membrane"/>
    <property type="evidence" value="ECO:0007669"/>
    <property type="project" value="UniProtKB-SubCell"/>
</dbReference>
<evidence type="ECO:0000256" key="13">
    <source>
        <dbReference type="ARBA" id="ARBA00023303"/>
    </source>
</evidence>
<keyword evidence="11" id="KW-0325">Glycoprotein</keyword>
<keyword evidence="10" id="KW-0675">Receptor</keyword>
<feature type="domain" description="Ionotropic glutamate receptor L-glutamate and glycine-binding" evidence="19">
    <location>
        <begin position="709"/>
        <end position="767"/>
    </location>
</feature>
<dbReference type="SMART" id="SM00918">
    <property type="entry name" value="Lig_chan-Glu_bd"/>
    <property type="match status" value="3"/>
</dbReference>
<comment type="subcellular location">
    <subcellularLocation>
        <location evidence="1">Cell membrane</location>
        <topology evidence="1">Multi-pass membrane protein</topology>
    </subcellularLocation>
</comment>
<feature type="transmembrane region" description="Helical" evidence="17">
    <location>
        <begin position="1119"/>
        <end position="1139"/>
    </location>
</feature>
<keyword evidence="7" id="KW-0175">Coiled coil</keyword>
<keyword evidence="4" id="KW-1003">Cell membrane</keyword>
<feature type="domain" description="Ionotropic glutamate receptor C-terminal" evidence="18">
    <location>
        <begin position="697"/>
        <end position="1097"/>
    </location>
</feature>
<feature type="transmembrane region" description="Helical" evidence="17">
    <location>
        <begin position="250"/>
        <end position="272"/>
    </location>
</feature>
<keyword evidence="9 17" id="KW-0472">Membrane</keyword>
<dbReference type="GO" id="GO:0043226">
    <property type="term" value="C:organelle"/>
    <property type="evidence" value="ECO:0007669"/>
    <property type="project" value="UniProtKB-ARBA"/>
</dbReference>
<dbReference type="EMBL" id="KL363184">
    <property type="protein sequence ID" value="KFD58543.1"/>
    <property type="molecule type" value="Genomic_DNA"/>
</dbReference>
<dbReference type="Pfam" id="PF10613">
    <property type="entry name" value="Lig_chan-Glu_bd"/>
    <property type="match status" value="3"/>
</dbReference>
<keyword evidence="21" id="KW-1185">Reference proteome</keyword>
<keyword evidence="8" id="KW-0406">Ion transport</keyword>
<evidence type="ECO:0000256" key="17">
    <source>
        <dbReference type="SAM" id="Phobius"/>
    </source>
</evidence>
<feature type="domain" description="Ionotropic glutamate receptor C-terminal" evidence="18">
    <location>
        <begin position="27"/>
        <end position="448"/>
    </location>
</feature>
<feature type="transmembrane region" description="Helical" evidence="17">
    <location>
        <begin position="151"/>
        <end position="174"/>
    </location>
</feature>
<dbReference type="Gene3D" id="3.40.190.10">
    <property type="entry name" value="Periplasmic binding protein-like II"/>
    <property type="match status" value="4"/>
</dbReference>
<feature type="disulfide bond" evidence="16">
    <location>
        <begin position="1046"/>
        <end position="1104"/>
    </location>
</feature>
<organism evidence="20 21">
    <name type="scientific">Trichuris suis</name>
    <name type="common">pig whipworm</name>
    <dbReference type="NCBI Taxonomy" id="68888"/>
    <lineage>
        <taxon>Eukaryota</taxon>
        <taxon>Metazoa</taxon>
        <taxon>Ecdysozoa</taxon>
        <taxon>Nematoda</taxon>
        <taxon>Enoplea</taxon>
        <taxon>Dorylaimia</taxon>
        <taxon>Trichinellida</taxon>
        <taxon>Trichuridae</taxon>
        <taxon>Trichuris</taxon>
    </lineage>
</organism>
<dbReference type="Proteomes" id="UP000030764">
    <property type="component" value="Unassembled WGS sequence"/>
</dbReference>
<evidence type="ECO:0000256" key="5">
    <source>
        <dbReference type="ARBA" id="ARBA00022692"/>
    </source>
</evidence>
<proteinExistence type="inferred from homology"/>
<feature type="transmembrane region" description="Helical" evidence="17">
    <location>
        <begin position="895"/>
        <end position="917"/>
    </location>
</feature>
<evidence type="ECO:0000259" key="18">
    <source>
        <dbReference type="SMART" id="SM00079"/>
    </source>
</evidence>
<evidence type="ECO:0000256" key="1">
    <source>
        <dbReference type="ARBA" id="ARBA00004651"/>
    </source>
</evidence>
<name>A0A085MMU7_9BILA</name>
<evidence type="ECO:0000256" key="15">
    <source>
        <dbReference type="PIRSR" id="PIRSR601508-2"/>
    </source>
</evidence>
<feature type="domain" description="Ionotropic glutamate receptor L-glutamate and glycine-binding" evidence="19">
    <location>
        <begin position="37"/>
        <end position="98"/>
    </location>
</feature>
<evidence type="ECO:0008006" key="22">
    <source>
        <dbReference type="Google" id="ProtNLM"/>
    </source>
</evidence>